<dbReference type="InterPro" id="IPR000515">
    <property type="entry name" value="MetI-like"/>
</dbReference>
<feature type="domain" description="ABC transmembrane type-1" evidence="8">
    <location>
        <begin position="66"/>
        <end position="287"/>
    </location>
</feature>
<dbReference type="PATRIC" id="fig|1432052.4.peg.1133"/>
<feature type="transmembrane region" description="Helical" evidence="7">
    <location>
        <begin position="72"/>
        <end position="91"/>
    </location>
</feature>
<dbReference type="SUPFAM" id="SSF161098">
    <property type="entry name" value="MetI-like"/>
    <property type="match status" value="1"/>
</dbReference>
<dbReference type="Proteomes" id="UP000094067">
    <property type="component" value="Unassembled WGS sequence"/>
</dbReference>
<comment type="caution">
    <text evidence="9">The sequence shown here is derived from an EMBL/GenBank/DDBJ whole genome shotgun (WGS) entry which is preliminary data.</text>
</comment>
<evidence type="ECO:0000256" key="1">
    <source>
        <dbReference type="ARBA" id="ARBA00004651"/>
    </source>
</evidence>
<dbReference type="CDD" id="cd06261">
    <property type="entry name" value="TM_PBP2"/>
    <property type="match status" value="1"/>
</dbReference>
<feature type="transmembrane region" description="Helical" evidence="7">
    <location>
        <begin position="161"/>
        <end position="184"/>
    </location>
</feature>
<dbReference type="Gene3D" id="1.10.3720.10">
    <property type="entry name" value="MetI-like"/>
    <property type="match status" value="1"/>
</dbReference>
<keyword evidence="6 7" id="KW-0472">Membrane</keyword>
<evidence type="ECO:0000256" key="2">
    <source>
        <dbReference type="ARBA" id="ARBA00022448"/>
    </source>
</evidence>
<accession>A0A1E3A8M0</accession>
<dbReference type="GO" id="GO:0005886">
    <property type="term" value="C:plasma membrane"/>
    <property type="evidence" value="ECO:0007669"/>
    <property type="project" value="UniProtKB-SubCell"/>
</dbReference>
<feature type="transmembrane region" description="Helical" evidence="7">
    <location>
        <begin position="12"/>
        <end position="32"/>
    </location>
</feature>
<feature type="transmembrane region" description="Helical" evidence="7">
    <location>
        <begin position="103"/>
        <end position="123"/>
    </location>
</feature>
<evidence type="ECO:0000313" key="10">
    <source>
        <dbReference type="Proteomes" id="UP000094067"/>
    </source>
</evidence>
<dbReference type="GO" id="GO:0055085">
    <property type="term" value="P:transmembrane transport"/>
    <property type="evidence" value="ECO:0007669"/>
    <property type="project" value="InterPro"/>
</dbReference>
<keyword evidence="2 7" id="KW-0813">Transport</keyword>
<dbReference type="EMBL" id="MCGH01000002">
    <property type="protein sequence ID" value="ODM05122.1"/>
    <property type="molecule type" value="Genomic_DNA"/>
</dbReference>
<proteinExistence type="inferred from homology"/>
<sequence length="295" mass="33557">MKKRRKKRKSAYLFFLLPSFLGVTLFVLAPFADVVRRSFVTAVTGEFRGFENYKMVFETRAFRMAAGNTARFILVCLPLLIGLGLIIAYFLSRFPRIRFLKSAFLFPMAIPAATVVLIWKLVFDKQGFLNLALTSLSERLAGMGLVEAATVFQTDYMGTAAAFWVLVFSYIWKNLGYTVVLWLTGILSISEEVREAARVDGAGEWKCFIRIIMPNLKPVLYTITVLSFLNTFKAFREAYLVAGSYPDESMYLLQHLFNNWFTKMDFDKMAAAAVCMGLLLFAAIMLLQKLWDEGD</sequence>
<dbReference type="InterPro" id="IPR050809">
    <property type="entry name" value="UgpAE/MalFG_permease"/>
</dbReference>
<reference evidence="9 10" key="1">
    <citation type="submission" date="2016-07" db="EMBL/GenBank/DDBJ databases">
        <title>Characterization of isolates of Eisenbergiella tayi derived from blood cultures, using whole genome sequencing.</title>
        <authorList>
            <person name="Burdz T."/>
            <person name="Wiebe D."/>
            <person name="Huynh C."/>
            <person name="Bernard K."/>
        </authorList>
    </citation>
    <scope>NUCLEOTIDE SEQUENCE [LARGE SCALE GENOMIC DNA]</scope>
    <source>
        <strain evidence="9 10">NML 110608</strain>
    </source>
</reference>
<evidence type="ECO:0000256" key="7">
    <source>
        <dbReference type="RuleBase" id="RU363032"/>
    </source>
</evidence>
<dbReference type="RefSeq" id="WP_044968913.1">
    <property type="nucleotide sequence ID" value="NZ_MCGH01000002.1"/>
</dbReference>
<evidence type="ECO:0000256" key="6">
    <source>
        <dbReference type="ARBA" id="ARBA00023136"/>
    </source>
</evidence>
<protein>
    <submittedName>
        <fullName evidence="9">Lactose transport system permease protein LacF</fullName>
    </submittedName>
</protein>
<evidence type="ECO:0000256" key="4">
    <source>
        <dbReference type="ARBA" id="ARBA00022692"/>
    </source>
</evidence>
<feature type="transmembrane region" description="Helical" evidence="7">
    <location>
        <begin position="269"/>
        <end position="291"/>
    </location>
</feature>
<dbReference type="Pfam" id="PF00528">
    <property type="entry name" value="BPD_transp_1"/>
    <property type="match status" value="1"/>
</dbReference>
<keyword evidence="4 7" id="KW-0812">Transmembrane</keyword>
<gene>
    <name evidence="9" type="primary">lacF_8</name>
    <name evidence="9" type="ORF">BEI61_01005</name>
</gene>
<evidence type="ECO:0000256" key="3">
    <source>
        <dbReference type="ARBA" id="ARBA00022475"/>
    </source>
</evidence>
<dbReference type="PROSITE" id="PS50928">
    <property type="entry name" value="ABC_TM1"/>
    <property type="match status" value="1"/>
</dbReference>
<dbReference type="PANTHER" id="PTHR43227">
    <property type="entry name" value="BLL4140 PROTEIN"/>
    <property type="match status" value="1"/>
</dbReference>
<evidence type="ECO:0000256" key="5">
    <source>
        <dbReference type="ARBA" id="ARBA00022989"/>
    </source>
</evidence>
<dbReference type="InterPro" id="IPR035906">
    <property type="entry name" value="MetI-like_sf"/>
</dbReference>
<name>A0A1E3A8M0_9FIRM</name>
<organism evidence="9 10">
    <name type="scientific">Eisenbergiella tayi</name>
    <dbReference type="NCBI Taxonomy" id="1432052"/>
    <lineage>
        <taxon>Bacteria</taxon>
        <taxon>Bacillati</taxon>
        <taxon>Bacillota</taxon>
        <taxon>Clostridia</taxon>
        <taxon>Lachnospirales</taxon>
        <taxon>Lachnospiraceae</taxon>
        <taxon>Eisenbergiella</taxon>
    </lineage>
</organism>
<evidence type="ECO:0000259" key="8">
    <source>
        <dbReference type="PROSITE" id="PS50928"/>
    </source>
</evidence>
<keyword evidence="3" id="KW-1003">Cell membrane</keyword>
<comment type="subcellular location">
    <subcellularLocation>
        <location evidence="1 7">Cell membrane</location>
        <topology evidence="1 7">Multi-pass membrane protein</topology>
    </subcellularLocation>
</comment>
<evidence type="ECO:0000313" key="9">
    <source>
        <dbReference type="EMBL" id="ODM05122.1"/>
    </source>
</evidence>
<comment type="similarity">
    <text evidence="7">Belongs to the binding-protein-dependent transport system permease family.</text>
</comment>
<keyword evidence="5 7" id="KW-1133">Transmembrane helix</keyword>
<dbReference type="AlphaFoldDB" id="A0A1E3A8M0"/>
<dbReference type="PANTHER" id="PTHR43227:SF8">
    <property type="entry name" value="DIACETYLCHITOBIOSE UPTAKE SYSTEM PERMEASE PROTEIN DASB"/>
    <property type="match status" value="1"/>
</dbReference>